<name>A0A2I1CP41_ASPN1</name>
<evidence type="ECO:0008006" key="4">
    <source>
        <dbReference type="Google" id="ProtNLM"/>
    </source>
</evidence>
<gene>
    <name evidence="2" type="ORF">P174DRAFT_437845</name>
</gene>
<organism evidence="2 3">
    <name type="scientific">Aspergillus novofumigatus (strain IBT 16806)</name>
    <dbReference type="NCBI Taxonomy" id="1392255"/>
    <lineage>
        <taxon>Eukaryota</taxon>
        <taxon>Fungi</taxon>
        <taxon>Dikarya</taxon>
        <taxon>Ascomycota</taxon>
        <taxon>Pezizomycotina</taxon>
        <taxon>Eurotiomycetes</taxon>
        <taxon>Eurotiomycetidae</taxon>
        <taxon>Eurotiales</taxon>
        <taxon>Aspergillaceae</taxon>
        <taxon>Aspergillus</taxon>
        <taxon>Aspergillus subgen. Fumigati</taxon>
    </lineage>
</organism>
<accession>A0A2I1CP41</accession>
<dbReference type="AlphaFoldDB" id="A0A2I1CP41"/>
<sequence length="97" mass="10903">MTVSVCTVLFLVMNFKDGSSSSIFSNQPRRMSGFAGAILLHHPSRRDTESEDMVTVDSLRETGIRQSQHCRVKIRLSLTIHKPIWSNCKRRGSPDGV</sequence>
<evidence type="ECO:0000256" key="1">
    <source>
        <dbReference type="SAM" id="SignalP"/>
    </source>
</evidence>
<feature type="chain" id="PRO_5014159814" description="Secreted protein" evidence="1">
    <location>
        <begin position="21"/>
        <end position="97"/>
    </location>
</feature>
<comment type="caution">
    <text evidence="2">The sequence shown here is derived from an EMBL/GenBank/DDBJ whole genome shotgun (WGS) entry which is preliminary data.</text>
</comment>
<reference evidence="3" key="1">
    <citation type="journal article" date="2018" name="Proc. Natl. Acad. Sci. U.S.A.">
        <title>Linking secondary metabolites to gene clusters through genome sequencing of six diverse Aspergillus species.</title>
        <authorList>
            <person name="Kaerboelling I."/>
            <person name="Vesth T.C."/>
            <person name="Frisvad J.C."/>
            <person name="Nybo J.L."/>
            <person name="Theobald S."/>
            <person name="Kuo A."/>
            <person name="Bowyer P."/>
            <person name="Matsuda Y."/>
            <person name="Mondo S."/>
            <person name="Lyhne E.K."/>
            <person name="Kogle M.E."/>
            <person name="Clum A."/>
            <person name="Lipzen A."/>
            <person name="Salamov A."/>
            <person name="Ngan C.Y."/>
            <person name="Daum C."/>
            <person name="Chiniquy J."/>
            <person name="Barry K."/>
            <person name="LaButti K."/>
            <person name="Haridas S."/>
            <person name="Simmons B.A."/>
            <person name="Magnuson J.K."/>
            <person name="Mortensen U.H."/>
            <person name="Larsen T.O."/>
            <person name="Grigoriev I.V."/>
            <person name="Baker S.E."/>
            <person name="Andersen M.R."/>
        </authorList>
    </citation>
    <scope>NUCLEOTIDE SEQUENCE [LARGE SCALE GENOMIC DNA]</scope>
    <source>
        <strain evidence="3">IBT 16806</strain>
    </source>
</reference>
<feature type="signal peptide" evidence="1">
    <location>
        <begin position="1"/>
        <end position="20"/>
    </location>
</feature>
<proteinExistence type="predicted"/>
<dbReference type="Proteomes" id="UP000234474">
    <property type="component" value="Unassembled WGS sequence"/>
</dbReference>
<dbReference type="GeneID" id="36533726"/>
<evidence type="ECO:0000313" key="3">
    <source>
        <dbReference type="Proteomes" id="UP000234474"/>
    </source>
</evidence>
<keyword evidence="1" id="KW-0732">Signal</keyword>
<dbReference type="RefSeq" id="XP_024687992.1">
    <property type="nucleotide sequence ID" value="XM_024826401.1"/>
</dbReference>
<dbReference type="EMBL" id="MSZS01000001">
    <property type="protein sequence ID" value="PKX99397.1"/>
    <property type="molecule type" value="Genomic_DNA"/>
</dbReference>
<evidence type="ECO:0000313" key="2">
    <source>
        <dbReference type="EMBL" id="PKX99397.1"/>
    </source>
</evidence>
<dbReference type="VEuPathDB" id="FungiDB:P174DRAFT_437845"/>
<protein>
    <recommendedName>
        <fullName evidence="4">Secreted protein</fullName>
    </recommendedName>
</protein>
<keyword evidence="3" id="KW-1185">Reference proteome</keyword>